<dbReference type="GO" id="GO:0003677">
    <property type="term" value="F:DNA binding"/>
    <property type="evidence" value="ECO:0007669"/>
    <property type="project" value="UniProtKB-KW"/>
</dbReference>
<dbReference type="InterPro" id="IPR036388">
    <property type="entry name" value="WH-like_DNA-bd_sf"/>
</dbReference>
<evidence type="ECO:0000256" key="4">
    <source>
        <dbReference type="ARBA" id="ARBA00023163"/>
    </source>
</evidence>
<sequence length="333" mass="36533">MFSSSRPHTALPKRLHAEHASLPSALRKLRIRDLEMLACLGRNLSIGRTAEAAAISQPALSKWLKDIEGALGASLFERTTRRMTTTPCGELVLTAVERILTELRKVPPRLEAMQSGIGRTLALGIIPGASHVIVPPILRWSTRRYGELQIHVNENTFDVLLRQLQRHELDLLVCRLDANALNSEFRVRRLYDDEFTIVCGPDHPLLARSDVTWRDAAEFPWIAPASGAPARVAIETEFAHAGLRMPPVVMESHSLQTNIAVARQIPCLFVTSRASVAAHIDVPPLDVLPLRLSHAASAIGAMCVDCDDPMIDATIQAILQSVRSSDADSGIRA</sequence>
<evidence type="ECO:0000259" key="5">
    <source>
        <dbReference type="PROSITE" id="PS50931"/>
    </source>
</evidence>
<dbReference type="SUPFAM" id="SSF53850">
    <property type="entry name" value="Periplasmic binding protein-like II"/>
    <property type="match status" value="1"/>
</dbReference>
<dbReference type="InterPro" id="IPR050950">
    <property type="entry name" value="HTH-type_LysR_regulators"/>
</dbReference>
<reference evidence="6 7" key="1">
    <citation type="submission" date="2021-02" db="EMBL/GenBank/DDBJ databases">
        <title>FDA dAtabase for Regulatory Grade micrObial Sequences (FDA-ARGOS): Supporting development and validation of Infectious Disease Dx tests.</title>
        <authorList>
            <person name="Minogue T."/>
            <person name="Wolcott M."/>
            <person name="Wasieloski L."/>
            <person name="Aguilar W."/>
            <person name="Moore D."/>
            <person name="Jaissle J."/>
            <person name="Tallon L."/>
            <person name="Sadzewicz L."/>
            <person name="Zhao X."/>
            <person name="Boylan J."/>
            <person name="Ott S."/>
            <person name="Bowen H."/>
            <person name="Vavikolanu K."/>
            <person name="Mehta A."/>
            <person name="Aluvathingal J."/>
            <person name="Nadendla S."/>
            <person name="Yan Y."/>
            <person name="Sichtig H."/>
        </authorList>
    </citation>
    <scope>NUCLEOTIDE SEQUENCE [LARGE SCALE GENOMIC DNA]</scope>
    <source>
        <strain evidence="6 7">FDAARGOS_1272</strain>
    </source>
</reference>
<gene>
    <name evidence="6" type="ORF">I6K02_25975</name>
</gene>
<dbReference type="PROSITE" id="PS50931">
    <property type="entry name" value="HTH_LYSR"/>
    <property type="match status" value="1"/>
</dbReference>
<feature type="domain" description="HTH lysR-type" evidence="5">
    <location>
        <begin position="29"/>
        <end position="86"/>
    </location>
</feature>
<accession>A0A892IJB2</accession>
<dbReference type="EMBL" id="CP069484">
    <property type="protein sequence ID" value="QRO81217.1"/>
    <property type="molecule type" value="Genomic_DNA"/>
</dbReference>
<evidence type="ECO:0000313" key="7">
    <source>
        <dbReference type="Proteomes" id="UP000625568"/>
    </source>
</evidence>
<dbReference type="GO" id="GO:0005829">
    <property type="term" value="C:cytosol"/>
    <property type="evidence" value="ECO:0007669"/>
    <property type="project" value="TreeGrafter"/>
</dbReference>
<dbReference type="PANTHER" id="PTHR30419:SF8">
    <property type="entry name" value="NITROGEN ASSIMILATION TRANSCRIPTIONAL ACTIVATOR-RELATED"/>
    <property type="match status" value="1"/>
</dbReference>
<proteinExistence type="inferred from homology"/>
<dbReference type="Gene3D" id="1.10.10.10">
    <property type="entry name" value="Winged helix-like DNA-binding domain superfamily/Winged helix DNA-binding domain"/>
    <property type="match status" value="1"/>
</dbReference>
<dbReference type="InterPro" id="IPR036390">
    <property type="entry name" value="WH_DNA-bd_sf"/>
</dbReference>
<dbReference type="Pfam" id="PF03466">
    <property type="entry name" value="LysR_substrate"/>
    <property type="match status" value="1"/>
</dbReference>
<keyword evidence="3" id="KW-0238">DNA-binding</keyword>
<dbReference type="Gene3D" id="3.40.190.290">
    <property type="match status" value="1"/>
</dbReference>
<organism evidence="6 7">
    <name type="scientific">Burkholderia dolosa</name>
    <dbReference type="NCBI Taxonomy" id="152500"/>
    <lineage>
        <taxon>Bacteria</taxon>
        <taxon>Pseudomonadati</taxon>
        <taxon>Pseudomonadota</taxon>
        <taxon>Betaproteobacteria</taxon>
        <taxon>Burkholderiales</taxon>
        <taxon>Burkholderiaceae</taxon>
        <taxon>Burkholderia</taxon>
        <taxon>Burkholderia cepacia complex</taxon>
    </lineage>
</organism>
<evidence type="ECO:0000256" key="3">
    <source>
        <dbReference type="ARBA" id="ARBA00023125"/>
    </source>
</evidence>
<evidence type="ECO:0000256" key="1">
    <source>
        <dbReference type="ARBA" id="ARBA00009437"/>
    </source>
</evidence>
<dbReference type="AlphaFoldDB" id="A0A892IJB2"/>
<dbReference type="Proteomes" id="UP000625568">
    <property type="component" value="Chromosome 3"/>
</dbReference>
<name>A0A892IJB2_9BURK</name>
<keyword evidence="2" id="KW-0805">Transcription regulation</keyword>
<dbReference type="InterPro" id="IPR005119">
    <property type="entry name" value="LysR_subst-bd"/>
</dbReference>
<dbReference type="Pfam" id="PF00126">
    <property type="entry name" value="HTH_1"/>
    <property type="match status" value="1"/>
</dbReference>
<dbReference type="GeneID" id="93130692"/>
<keyword evidence="7" id="KW-1185">Reference proteome</keyword>
<dbReference type="RefSeq" id="WP_052688623.1">
    <property type="nucleotide sequence ID" value="NZ_CABVPR010000059.1"/>
</dbReference>
<comment type="similarity">
    <text evidence="1">Belongs to the LysR transcriptional regulatory family.</text>
</comment>
<evidence type="ECO:0000313" key="6">
    <source>
        <dbReference type="EMBL" id="QRO81217.1"/>
    </source>
</evidence>
<evidence type="ECO:0000256" key="2">
    <source>
        <dbReference type="ARBA" id="ARBA00023015"/>
    </source>
</evidence>
<dbReference type="PANTHER" id="PTHR30419">
    <property type="entry name" value="HTH-TYPE TRANSCRIPTIONAL REGULATOR YBHD"/>
    <property type="match status" value="1"/>
</dbReference>
<keyword evidence="4" id="KW-0804">Transcription</keyword>
<dbReference type="InterPro" id="IPR000847">
    <property type="entry name" value="LysR_HTH_N"/>
</dbReference>
<dbReference type="GO" id="GO:0003700">
    <property type="term" value="F:DNA-binding transcription factor activity"/>
    <property type="evidence" value="ECO:0007669"/>
    <property type="project" value="InterPro"/>
</dbReference>
<dbReference type="SUPFAM" id="SSF46785">
    <property type="entry name" value="Winged helix' DNA-binding domain"/>
    <property type="match status" value="1"/>
</dbReference>
<protein>
    <submittedName>
        <fullName evidence="6">LysR family transcriptional regulator</fullName>
    </submittedName>
</protein>